<evidence type="ECO:0000313" key="4">
    <source>
        <dbReference type="Proteomes" id="UP001149813"/>
    </source>
</evidence>
<name>A0A9W7Y0S1_9FUNG</name>
<protein>
    <recommendedName>
        <fullName evidence="2">CSD domain-containing protein</fullName>
    </recommendedName>
</protein>
<feature type="domain" description="CSD" evidence="2">
    <location>
        <begin position="54"/>
        <end position="123"/>
    </location>
</feature>
<feature type="compositionally biased region" description="Low complexity" evidence="1">
    <location>
        <begin position="347"/>
        <end position="370"/>
    </location>
</feature>
<dbReference type="InterPro" id="IPR050181">
    <property type="entry name" value="Cold_shock_domain"/>
</dbReference>
<evidence type="ECO:0000259" key="2">
    <source>
        <dbReference type="PROSITE" id="PS51857"/>
    </source>
</evidence>
<dbReference type="Gene3D" id="2.40.50.140">
    <property type="entry name" value="Nucleic acid-binding proteins"/>
    <property type="match status" value="1"/>
</dbReference>
<keyword evidence="4" id="KW-1185">Reference proteome</keyword>
<feature type="region of interest" description="Disordered" evidence="1">
    <location>
        <begin position="343"/>
        <end position="385"/>
    </location>
</feature>
<dbReference type="AlphaFoldDB" id="A0A9W7Y0S1"/>
<dbReference type="SUPFAM" id="SSF50249">
    <property type="entry name" value="Nucleic acid-binding proteins"/>
    <property type="match status" value="1"/>
</dbReference>
<evidence type="ECO:0000313" key="3">
    <source>
        <dbReference type="EMBL" id="KAJ1722570.1"/>
    </source>
</evidence>
<dbReference type="OrthoDB" id="422005at2759"/>
<dbReference type="InterPro" id="IPR012340">
    <property type="entry name" value="NA-bd_OB-fold"/>
</dbReference>
<dbReference type="InterPro" id="IPR011129">
    <property type="entry name" value="CSD"/>
</dbReference>
<dbReference type="EMBL" id="JANBOJ010000105">
    <property type="protein sequence ID" value="KAJ1722570.1"/>
    <property type="molecule type" value="Genomic_DNA"/>
</dbReference>
<feature type="region of interest" description="Disordered" evidence="1">
    <location>
        <begin position="231"/>
        <end position="266"/>
    </location>
</feature>
<feature type="compositionally biased region" description="Low complexity" evidence="1">
    <location>
        <begin position="242"/>
        <end position="257"/>
    </location>
</feature>
<dbReference type="PRINTS" id="PR00050">
    <property type="entry name" value="COLDSHOCK"/>
</dbReference>
<dbReference type="Proteomes" id="UP001149813">
    <property type="component" value="Unassembled WGS sequence"/>
</dbReference>
<dbReference type="SMART" id="SM00357">
    <property type="entry name" value="CSP"/>
    <property type="match status" value="1"/>
</dbReference>
<proteinExistence type="predicted"/>
<comment type="caution">
    <text evidence="3">The sequence shown here is derived from an EMBL/GenBank/DDBJ whole genome shotgun (WGS) entry which is preliminary data.</text>
</comment>
<evidence type="ECO:0000256" key="1">
    <source>
        <dbReference type="SAM" id="MobiDB-lite"/>
    </source>
</evidence>
<sequence length="385" mass="40365">MAESIYSSLSSRFNSFTLTDVSSTDFKSSAITGTKSDSGGWLSDPWLYRRMASPKTGRVKFFNTQKGYGFIVPNEPIDGNAEVFVHHTVIYNKSGFKSLAEGEAVEFEVARGPKGLQATRVTGPSGTYVRGEQYNRFQQGRPAYPASISGIDGITVGSGGSGSSSGGGSGGGGSAMATPYYAYTHYPAMHPLAPAASGYSQMMAYGGQLAAAPYGAYGYSGGQSASMPFVMATAPPPPPPSATQHQQQHQQQQASSPRMPSNGRAQMHMPQYYGIGMLPAVQPQISREQQMQEGVHVAYDPLAGQLPHGYELPAVYGYGQMVNMAGDPAHIGQMAGYGGSSISRQTSGASLQLASTGSSTTSTATNGTSGPRTGIPSPSDHKYLK</sequence>
<dbReference type="Pfam" id="PF00313">
    <property type="entry name" value="CSD"/>
    <property type="match status" value="1"/>
</dbReference>
<gene>
    <name evidence="3" type="ORF">LPJ53_003030</name>
</gene>
<dbReference type="InterPro" id="IPR002059">
    <property type="entry name" value="CSP_DNA-bd"/>
</dbReference>
<organism evidence="3 4">
    <name type="scientific">Coemansia erecta</name>
    <dbReference type="NCBI Taxonomy" id="147472"/>
    <lineage>
        <taxon>Eukaryota</taxon>
        <taxon>Fungi</taxon>
        <taxon>Fungi incertae sedis</taxon>
        <taxon>Zoopagomycota</taxon>
        <taxon>Kickxellomycotina</taxon>
        <taxon>Kickxellomycetes</taxon>
        <taxon>Kickxellales</taxon>
        <taxon>Kickxellaceae</taxon>
        <taxon>Coemansia</taxon>
    </lineage>
</organism>
<dbReference type="PROSITE" id="PS51857">
    <property type="entry name" value="CSD_2"/>
    <property type="match status" value="1"/>
</dbReference>
<accession>A0A9W7Y0S1</accession>
<dbReference type="PANTHER" id="PTHR11544">
    <property type="entry name" value="COLD SHOCK DOMAIN CONTAINING PROTEINS"/>
    <property type="match status" value="1"/>
</dbReference>
<reference evidence="3" key="1">
    <citation type="submission" date="2022-07" db="EMBL/GenBank/DDBJ databases">
        <title>Phylogenomic reconstructions and comparative analyses of Kickxellomycotina fungi.</title>
        <authorList>
            <person name="Reynolds N.K."/>
            <person name="Stajich J.E."/>
            <person name="Barry K."/>
            <person name="Grigoriev I.V."/>
            <person name="Crous P."/>
            <person name="Smith M.E."/>
        </authorList>
    </citation>
    <scope>NUCLEOTIDE SEQUENCE</scope>
    <source>
        <strain evidence="3">NBRC 32514</strain>
    </source>
</reference>
<dbReference type="GO" id="GO:0003676">
    <property type="term" value="F:nucleic acid binding"/>
    <property type="evidence" value="ECO:0007669"/>
    <property type="project" value="InterPro"/>
</dbReference>